<name>A0AAV4CTT7_9GAST</name>
<reference evidence="2 3" key="1">
    <citation type="journal article" date="2021" name="Elife">
        <title>Chloroplast acquisition without the gene transfer in kleptoplastic sea slugs, Plakobranchus ocellatus.</title>
        <authorList>
            <person name="Maeda T."/>
            <person name="Takahashi S."/>
            <person name="Yoshida T."/>
            <person name="Shimamura S."/>
            <person name="Takaki Y."/>
            <person name="Nagai Y."/>
            <person name="Toyoda A."/>
            <person name="Suzuki Y."/>
            <person name="Arimoto A."/>
            <person name="Ishii H."/>
            <person name="Satoh N."/>
            <person name="Nishiyama T."/>
            <person name="Hasebe M."/>
            <person name="Maruyama T."/>
            <person name="Minagawa J."/>
            <person name="Obokata J."/>
            <person name="Shigenobu S."/>
        </authorList>
    </citation>
    <scope>NUCLEOTIDE SEQUENCE [LARGE SCALE GENOMIC DNA]</scope>
</reference>
<proteinExistence type="predicted"/>
<comment type="caution">
    <text evidence="2">The sequence shown here is derived from an EMBL/GenBank/DDBJ whole genome shotgun (WGS) entry which is preliminary data.</text>
</comment>
<organism evidence="2 3">
    <name type="scientific">Plakobranchus ocellatus</name>
    <dbReference type="NCBI Taxonomy" id="259542"/>
    <lineage>
        <taxon>Eukaryota</taxon>
        <taxon>Metazoa</taxon>
        <taxon>Spiralia</taxon>
        <taxon>Lophotrochozoa</taxon>
        <taxon>Mollusca</taxon>
        <taxon>Gastropoda</taxon>
        <taxon>Heterobranchia</taxon>
        <taxon>Euthyneura</taxon>
        <taxon>Panpulmonata</taxon>
        <taxon>Sacoglossa</taxon>
        <taxon>Placobranchoidea</taxon>
        <taxon>Plakobranchidae</taxon>
        <taxon>Plakobranchus</taxon>
    </lineage>
</organism>
<evidence type="ECO:0000313" key="2">
    <source>
        <dbReference type="EMBL" id="GFO35302.1"/>
    </source>
</evidence>
<protein>
    <submittedName>
        <fullName evidence="2">Uncharacterized protein</fullName>
    </submittedName>
</protein>
<gene>
    <name evidence="2" type="ORF">PoB_006180700</name>
</gene>
<dbReference type="AlphaFoldDB" id="A0AAV4CTT7"/>
<feature type="region of interest" description="Disordered" evidence="1">
    <location>
        <begin position="58"/>
        <end position="96"/>
    </location>
</feature>
<keyword evidence="3" id="KW-1185">Reference proteome</keyword>
<dbReference type="Proteomes" id="UP000735302">
    <property type="component" value="Unassembled WGS sequence"/>
</dbReference>
<dbReference type="EMBL" id="BLXT01006999">
    <property type="protein sequence ID" value="GFO35302.1"/>
    <property type="molecule type" value="Genomic_DNA"/>
</dbReference>
<evidence type="ECO:0000256" key="1">
    <source>
        <dbReference type="SAM" id="MobiDB-lite"/>
    </source>
</evidence>
<evidence type="ECO:0000313" key="3">
    <source>
        <dbReference type="Proteomes" id="UP000735302"/>
    </source>
</evidence>
<accession>A0AAV4CTT7</accession>
<sequence length="96" mass="10505">MNEILWRQDRGAVTTAANISATFLRPAMQEAETRLRCLTLFYDAEVCYIASLQQGDLRLSGPSSGQGAGGEARTHDRKIPSASHCATDAPLQRRIN</sequence>